<evidence type="ECO:0000259" key="4">
    <source>
        <dbReference type="PROSITE" id="PS01124"/>
    </source>
</evidence>
<evidence type="ECO:0000256" key="2">
    <source>
        <dbReference type="ARBA" id="ARBA00023125"/>
    </source>
</evidence>
<keyword evidence="3" id="KW-0804">Transcription</keyword>
<dbReference type="SUPFAM" id="SSF46689">
    <property type="entry name" value="Homeodomain-like"/>
    <property type="match status" value="1"/>
</dbReference>
<dbReference type="EMBL" id="QLMA01000009">
    <property type="protein sequence ID" value="RAJ75699.1"/>
    <property type="molecule type" value="Genomic_DNA"/>
</dbReference>
<proteinExistence type="predicted"/>
<dbReference type="PROSITE" id="PS01124">
    <property type="entry name" value="HTH_ARAC_FAMILY_2"/>
    <property type="match status" value="1"/>
</dbReference>
<name>A0A327VQF6_9BACT</name>
<dbReference type="AlphaFoldDB" id="A0A327VQF6"/>
<keyword evidence="1" id="KW-0805">Transcription regulation</keyword>
<keyword evidence="2 5" id="KW-0238">DNA-binding</keyword>
<dbReference type="Gene3D" id="1.10.10.60">
    <property type="entry name" value="Homeodomain-like"/>
    <property type="match status" value="1"/>
</dbReference>
<dbReference type="PANTHER" id="PTHR43280">
    <property type="entry name" value="ARAC-FAMILY TRANSCRIPTIONAL REGULATOR"/>
    <property type="match status" value="1"/>
</dbReference>
<sequence length="192" mass="22076">MEFVYTLHVKNMVCQRCILIVKNILTSLDITAAAVTLGKISFPEELDANRHKQLSESLYSIGLEIIESRVNQLVEGIKQCVRDYLVLRQDDQQYKLSSYVSNKLAYDFGYLSDVFSKMEGITVERYFMLQRLEKVKELLDYDQLSLSEIAFEVGFSSVHHLSTQFKKITGTTPTQYKQLAIKERQCLDLIGA</sequence>
<dbReference type="GO" id="GO:0043565">
    <property type="term" value="F:sequence-specific DNA binding"/>
    <property type="evidence" value="ECO:0007669"/>
    <property type="project" value="InterPro"/>
</dbReference>
<reference evidence="5 6" key="1">
    <citation type="submission" date="2018-06" db="EMBL/GenBank/DDBJ databases">
        <title>Genomic Encyclopedia of Archaeal and Bacterial Type Strains, Phase II (KMG-II): from individual species to whole genera.</title>
        <authorList>
            <person name="Goeker M."/>
        </authorList>
    </citation>
    <scope>NUCLEOTIDE SEQUENCE [LARGE SCALE GENOMIC DNA]</scope>
    <source>
        <strain evidence="5 6">DSM 29821</strain>
    </source>
</reference>
<dbReference type="PROSITE" id="PS00041">
    <property type="entry name" value="HTH_ARAC_FAMILY_1"/>
    <property type="match status" value="1"/>
</dbReference>
<evidence type="ECO:0000313" key="6">
    <source>
        <dbReference type="Proteomes" id="UP000249819"/>
    </source>
</evidence>
<dbReference type="OrthoDB" id="952277at2"/>
<dbReference type="Proteomes" id="UP000249819">
    <property type="component" value="Unassembled WGS sequence"/>
</dbReference>
<organism evidence="5 6">
    <name type="scientific">Chitinophaga dinghuensis</name>
    <dbReference type="NCBI Taxonomy" id="1539050"/>
    <lineage>
        <taxon>Bacteria</taxon>
        <taxon>Pseudomonadati</taxon>
        <taxon>Bacteroidota</taxon>
        <taxon>Chitinophagia</taxon>
        <taxon>Chitinophagales</taxon>
        <taxon>Chitinophagaceae</taxon>
        <taxon>Chitinophaga</taxon>
    </lineage>
</organism>
<protein>
    <submittedName>
        <fullName evidence="5">AraC-like DNA-binding protein</fullName>
    </submittedName>
</protein>
<evidence type="ECO:0000256" key="3">
    <source>
        <dbReference type="ARBA" id="ARBA00023163"/>
    </source>
</evidence>
<dbReference type="Pfam" id="PF12833">
    <property type="entry name" value="HTH_18"/>
    <property type="match status" value="1"/>
</dbReference>
<dbReference type="InterPro" id="IPR018062">
    <property type="entry name" value="HTH_AraC-typ_CS"/>
</dbReference>
<gene>
    <name evidence="5" type="ORF">CLV59_109313</name>
</gene>
<feature type="domain" description="HTH araC/xylS-type" evidence="4">
    <location>
        <begin position="100"/>
        <end position="179"/>
    </location>
</feature>
<comment type="caution">
    <text evidence="5">The sequence shown here is derived from an EMBL/GenBank/DDBJ whole genome shotgun (WGS) entry which is preliminary data.</text>
</comment>
<dbReference type="InterPro" id="IPR009057">
    <property type="entry name" value="Homeodomain-like_sf"/>
</dbReference>
<dbReference type="GO" id="GO:0003700">
    <property type="term" value="F:DNA-binding transcription factor activity"/>
    <property type="evidence" value="ECO:0007669"/>
    <property type="project" value="InterPro"/>
</dbReference>
<evidence type="ECO:0000313" key="5">
    <source>
        <dbReference type="EMBL" id="RAJ75699.1"/>
    </source>
</evidence>
<dbReference type="InterPro" id="IPR018060">
    <property type="entry name" value="HTH_AraC"/>
</dbReference>
<dbReference type="SMART" id="SM00342">
    <property type="entry name" value="HTH_ARAC"/>
    <property type="match status" value="1"/>
</dbReference>
<keyword evidence="6" id="KW-1185">Reference proteome</keyword>
<accession>A0A327VQF6</accession>
<dbReference type="PANTHER" id="PTHR43280:SF2">
    <property type="entry name" value="HTH-TYPE TRANSCRIPTIONAL REGULATOR EXSA"/>
    <property type="match status" value="1"/>
</dbReference>
<evidence type="ECO:0000256" key="1">
    <source>
        <dbReference type="ARBA" id="ARBA00023015"/>
    </source>
</evidence>